<feature type="compositionally biased region" description="Polar residues" evidence="7">
    <location>
        <begin position="298"/>
        <end position="307"/>
    </location>
</feature>
<evidence type="ECO:0000259" key="9">
    <source>
        <dbReference type="PROSITE" id="PS50089"/>
    </source>
</evidence>
<proteinExistence type="inferred from homology"/>
<dbReference type="OrthoDB" id="5330228at2759"/>
<dbReference type="SUPFAM" id="SSF49879">
    <property type="entry name" value="SMAD/FHA domain"/>
    <property type="match status" value="1"/>
</dbReference>
<keyword evidence="5" id="KW-0862">Zinc</keyword>
<keyword evidence="11" id="KW-1185">Reference proteome</keyword>
<dbReference type="RefSeq" id="XP_030754296.1">
    <property type="nucleotide sequence ID" value="XM_030898436.1"/>
</dbReference>
<dbReference type="GO" id="GO:0006511">
    <property type="term" value="P:ubiquitin-dependent protein catabolic process"/>
    <property type="evidence" value="ECO:0007669"/>
    <property type="project" value="TreeGrafter"/>
</dbReference>
<dbReference type="Pfam" id="PF13920">
    <property type="entry name" value="zf-C3HC4_3"/>
    <property type="match status" value="1"/>
</dbReference>
<dbReference type="InterPro" id="IPR036875">
    <property type="entry name" value="Znf_CCHC_sf"/>
</dbReference>
<evidence type="ECO:0000256" key="1">
    <source>
        <dbReference type="ARBA" id="ARBA00005797"/>
    </source>
</evidence>
<evidence type="ECO:0000256" key="4">
    <source>
        <dbReference type="ARBA" id="ARBA00022771"/>
    </source>
</evidence>
<dbReference type="GO" id="GO:0005634">
    <property type="term" value="C:nucleus"/>
    <property type="evidence" value="ECO:0007669"/>
    <property type="project" value="TreeGrafter"/>
</dbReference>
<feature type="domain" description="RING-type" evidence="9">
    <location>
        <begin position="318"/>
        <end position="356"/>
    </location>
</feature>
<evidence type="ECO:0000256" key="2">
    <source>
        <dbReference type="ARBA" id="ARBA00017908"/>
    </source>
</evidence>
<dbReference type="PANTHER" id="PTHR16079:SF4">
    <property type="entry name" value="E3 UBIQUITIN-PROTEIN LIGASE CHFR"/>
    <property type="match status" value="1"/>
</dbReference>
<feature type="compositionally biased region" description="Basic and acidic residues" evidence="7">
    <location>
        <begin position="393"/>
        <end position="402"/>
    </location>
</feature>
<accession>A0A6J2XTF7</accession>
<dbReference type="Proteomes" id="UP000504635">
    <property type="component" value="Unplaced"/>
</dbReference>
<feature type="compositionally biased region" description="Low complexity" evidence="7">
    <location>
        <begin position="432"/>
        <end position="443"/>
    </location>
</feature>
<dbReference type="AlphaFoldDB" id="A0A6J2XTF7"/>
<dbReference type="InterPro" id="IPR001841">
    <property type="entry name" value="Znf_RING"/>
</dbReference>
<gene>
    <name evidence="12" type="primary">LOC115881043</name>
</gene>
<dbReference type="KEGG" id="soy:115881043"/>
<dbReference type="PANTHER" id="PTHR16079">
    <property type="entry name" value="UBIQUITIN LIGASE PROTEIN CHFR"/>
    <property type="match status" value="1"/>
</dbReference>
<feature type="domain" description="CCHC-type" evidence="10">
    <location>
        <begin position="465"/>
        <end position="480"/>
    </location>
</feature>
<feature type="region of interest" description="Disordered" evidence="7">
    <location>
        <begin position="393"/>
        <end position="451"/>
    </location>
</feature>
<dbReference type="Pfam" id="PF00498">
    <property type="entry name" value="FHA"/>
    <property type="match status" value="1"/>
</dbReference>
<organism evidence="11 12">
    <name type="scientific">Sitophilus oryzae</name>
    <name type="common">Rice weevil</name>
    <name type="synonym">Curculio oryzae</name>
    <dbReference type="NCBI Taxonomy" id="7048"/>
    <lineage>
        <taxon>Eukaryota</taxon>
        <taxon>Metazoa</taxon>
        <taxon>Ecdysozoa</taxon>
        <taxon>Arthropoda</taxon>
        <taxon>Hexapoda</taxon>
        <taxon>Insecta</taxon>
        <taxon>Pterygota</taxon>
        <taxon>Neoptera</taxon>
        <taxon>Endopterygota</taxon>
        <taxon>Coleoptera</taxon>
        <taxon>Polyphaga</taxon>
        <taxon>Cucujiformia</taxon>
        <taxon>Curculionidae</taxon>
        <taxon>Dryophthorinae</taxon>
        <taxon>Sitophilus</taxon>
    </lineage>
</organism>
<dbReference type="GO" id="GO:0004842">
    <property type="term" value="F:ubiquitin-protein transferase activity"/>
    <property type="evidence" value="ECO:0007669"/>
    <property type="project" value="TreeGrafter"/>
</dbReference>
<dbReference type="GO" id="GO:0008270">
    <property type="term" value="F:zinc ion binding"/>
    <property type="evidence" value="ECO:0007669"/>
    <property type="project" value="UniProtKB-KW"/>
</dbReference>
<feature type="domain" description="FHA" evidence="8">
    <location>
        <begin position="24"/>
        <end position="72"/>
    </location>
</feature>
<dbReference type="PROSITE" id="PS50006">
    <property type="entry name" value="FHA_DOMAIN"/>
    <property type="match status" value="1"/>
</dbReference>
<keyword evidence="4 6" id="KW-0863">Zinc-finger</keyword>
<feature type="compositionally biased region" description="Low complexity" evidence="7">
    <location>
        <begin position="416"/>
        <end position="425"/>
    </location>
</feature>
<name>A0A6J2XTF7_SITOR</name>
<dbReference type="Gene3D" id="2.60.200.20">
    <property type="match status" value="1"/>
</dbReference>
<dbReference type="PROSITE" id="PS00518">
    <property type="entry name" value="ZF_RING_1"/>
    <property type="match status" value="1"/>
</dbReference>
<evidence type="ECO:0000313" key="12">
    <source>
        <dbReference type="RefSeq" id="XP_030754296.1"/>
    </source>
</evidence>
<dbReference type="InterPro" id="IPR008984">
    <property type="entry name" value="SMAD_FHA_dom_sf"/>
</dbReference>
<feature type="compositionally biased region" description="Basic residues" evidence="7">
    <location>
        <begin position="403"/>
        <end position="415"/>
    </location>
</feature>
<dbReference type="PROSITE" id="PS50089">
    <property type="entry name" value="ZF_RING_2"/>
    <property type="match status" value="1"/>
</dbReference>
<evidence type="ECO:0000256" key="3">
    <source>
        <dbReference type="ARBA" id="ARBA00022723"/>
    </source>
</evidence>
<sequence>MNENCPILKNIDTGAVIDIYESPFTIGRSLLSNYVIENKIVSRTHFTLNKTPSGWTLTDSSTNGTFINSNHYHSKTSPVLKNNDEISLGIGNYSYKFLQASESVQDVSSIDSKTSNNIQDISDELLNNLADNILQDIESTTRPLPVSCAPPSVIQPNTVCQSVSNQSKVQPRDTNTVHINQIAGPSNIVSVIDTKNPNKKLKLVLVTLKKCNNSIYFQNQNIVNPEGKINENESSAQSSNIVTPSESCDIVDSMMVPLPDNEVVINSAIEPTEGQKNEPDSHNPSSPQAGFSKATEKTVPSTAANNQKFEEMEDELTCTICTSLFIKAVTLGCSHSFCQYCIDMWKKKKMECPICRKKITSSNRTLVLDNVIEKMLENAPEDMKEYRKTALEERQKLEEPKKNVQKKGPVARRGGRQNSNSRGPGPVIVIQDSQSSESSNSDMSEYDDSEWEDGVPGAYYGGYGRCFNCGARGHWTTGCPFR</sequence>
<dbReference type="CDD" id="cd00060">
    <property type="entry name" value="FHA"/>
    <property type="match status" value="1"/>
</dbReference>
<evidence type="ECO:0000256" key="7">
    <source>
        <dbReference type="SAM" id="MobiDB-lite"/>
    </source>
</evidence>
<evidence type="ECO:0000256" key="5">
    <source>
        <dbReference type="ARBA" id="ARBA00022833"/>
    </source>
</evidence>
<evidence type="ECO:0000313" key="11">
    <source>
        <dbReference type="Proteomes" id="UP000504635"/>
    </source>
</evidence>
<protein>
    <recommendedName>
        <fullName evidence="2">E3 ubiquitin-protein ligase CHFR</fullName>
    </recommendedName>
</protein>
<comment type="similarity">
    <text evidence="1">Belongs to the CHFR family.</text>
</comment>
<dbReference type="GO" id="GO:0003676">
    <property type="term" value="F:nucleic acid binding"/>
    <property type="evidence" value="ECO:0007669"/>
    <property type="project" value="InterPro"/>
</dbReference>
<dbReference type="GO" id="GO:0016567">
    <property type="term" value="P:protein ubiquitination"/>
    <property type="evidence" value="ECO:0007669"/>
    <property type="project" value="TreeGrafter"/>
</dbReference>
<dbReference type="InterPro" id="IPR017907">
    <property type="entry name" value="Znf_RING_CS"/>
</dbReference>
<evidence type="ECO:0000259" key="8">
    <source>
        <dbReference type="PROSITE" id="PS50006"/>
    </source>
</evidence>
<dbReference type="SMART" id="SM00240">
    <property type="entry name" value="FHA"/>
    <property type="match status" value="1"/>
</dbReference>
<dbReference type="InterPro" id="IPR013083">
    <property type="entry name" value="Znf_RING/FYVE/PHD"/>
</dbReference>
<dbReference type="SMART" id="SM00184">
    <property type="entry name" value="RING"/>
    <property type="match status" value="1"/>
</dbReference>
<keyword evidence="3" id="KW-0479">Metal-binding</keyword>
<dbReference type="InParanoid" id="A0A6J2XTF7"/>
<evidence type="ECO:0000256" key="6">
    <source>
        <dbReference type="PROSITE-ProRule" id="PRU00047"/>
    </source>
</evidence>
<feature type="region of interest" description="Disordered" evidence="7">
    <location>
        <begin position="272"/>
        <end position="307"/>
    </location>
</feature>
<dbReference type="InterPro" id="IPR052256">
    <property type="entry name" value="E3_ubiquitin-ligase_CHFR"/>
</dbReference>
<dbReference type="SUPFAM" id="SSF57850">
    <property type="entry name" value="RING/U-box"/>
    <property type="match status" value="1"/>
</dbReference>
<dbReference type="Gene3D" id="3.30.40.10">
    <property type="entry name" value="Zinc/RING finger domain, C3HC4 (zinc finger)"/>
    <property type="match status" value="1"/>
</dbReference>
<dbReference type="SUPFAM" id="SSF57756">
    <property type="entry name" value="Retrovirus zinc finger-like domains"/>
    <property type="match status" value="1"/>
</dbReference>
<dbReference type="GeneID" id="115881043"/>
<dbReference type="PROSITE" id="PS50158">
    <property type="entry name" value="ZF_CCHC"/>
    <property type="match status" value="1"/>
</dbReference>
<dbReference type="CDD" id="cd16535">
    <property type="entry name" value="RING-HC_RNF8"/>
    <property type="match status" value="1"/>
</dbReference>
<dbReference type="InterPro" id="IPR001878">
    <property type="entry name" value="Znf_CCHC"/>
</dbReference>
<reference evidence="12" key="1">
    <citation type="submission" date="2025-08" db="UniProtKB">
        <authorList>
            <consortium name="RefSeq"/>
        </authorList>
    </citation>
    <scope>IDENTIFICATION</scope>
    <source>
        <tissue evidence="12">Gonads</tissue>
    </source>
</reference>
<evidence type="ECO:0000259" key="10">
    <source>
        <dbReference type="PROSITE" id="PS50158"/>
    </source>
</evidence>
<dbReference type="InterPro" id="IPR000253">
    <property type="entry name" value="FHA_dom"/>
</dbReference>